<evidence type="ECO:0000313" key="1">
    <source>
        <dbReference type="EMBL" id="PWA38172.1"/>
    </source>
</evidence>
<proteinExistence type="predicted"/>
<keyword evidence="2" id="KW-1185">Reference proteome</keyword>
<name>A0A2U1KN45_ARTAN</name>
<dbReference type="OrthoDB" id="2020436at2759"/>
<dbReference type="AlphaFoldDB" id="A0A2U1KN45"/>
<dbReference type="EMBL" id="PKPP01015912">
    <property type="protein sequence ID" value="PWA38172.1"/>
    <property type="molecule type" value="Genomic_DNA"/>
</dbReference>
<organism evidence="1 2">
    <name type="scientific">Artemisia annua</name>
    <name type="common">Sweet wormwood</name>
    <dbReference type="NCBI Taxonomy" id="35608"/>
    <lineage>
        <taxon>Eukaryota</taxon>
        <taxon>Viridiplantae</taxon>
        <taxon>Streptophyta</taxon>
        <taxon>Embryophyta</taxon>
        <taxon>Tracheophyta</taxon>
        <taxon>Spermatophyta</taxon>
        <taxon>Magnoliopsida</taxon>
        <taxon>eudicotyledons</taxon>
        <taxon>Gunneridae</taxon>
        <taxon>Pentapetalae</taxon>
        <taxon>asterids</taxon>
        <taxon>campanulids</taxon>
        <taxon>Asterales</taxon>
        <taxon>Asteraceae</taxon>
        <taxon>Asteroideae</taxon>
        <taxon>Anthemideae</taxon>
        <taxon>Artemisiinae</taxon>
        <taxon>Artemisia</taxon>
    </lineage>
</organism>
<gene>
    <name evidence="1" type="ORF">CTI12_AA585840</name>
</gene>
<comment type="caution">
    <text evidence="1">The sequence shown here is derived from an EMBL/GenBank/DDBJ whole genome shotgun (WGS) entry which is preliminary data.</text>
</comment>
<accession>A0A2U1KN45</accession>
<protein>
    <submittedName>
        <fullName evidence="1">Uncharacterized protein</fullName>
    </submittedName>
</protein>
<dbReference type="Proteomes" id="UP000245207">
    <property type="component" value="Unassembled WGS sequence"/>
</dbReference>
<reference evidence="1 2" key="1">
    <citation type="journal article" date="2018" name="Mol. Plant">
        <title>The genome of Artemisia annua provides insight into the evolution of Asteraceae family and artemisinin biosynthesis.</title>
        <authorList>
            <person name="Shen Q."/>
            <person name="Zhang L."/>
            <person name="Liao Z."/>
            <person name="Wang S."/>
            <person name="Yan T."/>
            <person name="Shi P."/>
            <person name="Liu M."/>
            <person name="Fu X."/>
            <person name="Pan Q."/>
            <person name="Wang Y."/>
            <person name="Lv Z."/>
            <person name="Lu X."/>
            <person name="Zhang F."/>
            <person name="Jiang W."/>
            <person name="Ma Y."/>
            <person name="Chen M."/>
            <person name="Hao X."/>
            <person name="Li L."/>
            <person name="Tang Y."/>
            <person name="Lv G."/>
            <person name="Zhou Y."/>
            <person name="Sun X."/>
            <person name="Brodelius P.E."/>
            <person name="Rose J.K.C."/>
            <person name="Tang K."/>
        </authorList>
    </citation>
    <scope>NUCLEOTIDE SEQUENCE [LARGE SCALE GENOMIC DNA]</scope>
    <source>
        <strain evidence="2">cv. Huhao1</strain>
        <tissue evidence="1">Leaf</tissue>
    </source>
</reference>
<sequence length="248" mass="27779">MLGYLLMRVWRLKWVRLGDEIGHKDLDAEGLGAALHGIRKNYVGIFVDAGLEAEMGLIQNCWDEIGVFKCYSWHVSIAGVVAADGTFTVSRSNKLNDDVAADGNPISVRKCSATKKDKDIGFTLEFSWDTVKGKVTDSIISIENGTKFENKVAIPQGLKFRLIQASFHWLKNETLCMQPKIVRSPLGPVYWDVSIAGVVVCMSWPFTVSRSNKLNDELVALKVIPFRKAVTRRRNRRIGLLKSSPWIP</sequence>
<evidence type="ECO:0000313" key="2">
    <source>
        <dbReference type="Proteomes" id="UP000245207"/>
    </source>
</evidence>